<evidence type="ECO:0000256" key="1">
    <source>
        <dbReference type="SAM" id="Phobius"/>
    </source>
</evidence>
<dbReference type="RefSeq" id="WP_155111491.1">
    <property type="nucleotide sequence ID" value="NZ_WMIB01000003.1"/>
</dbReference>
<proteinExistence type="predicted"/>
<gene>
    <name evidence="2" type="ORF">GKZ89_06020</name>
</gene>
<reference evidence="2 3" key="1">
    <citation type="journal article" date="2017" name="Int. J. Syst. Evol. Microbiol.">
        <title>Bacillus mangrovi sp. nov., isolated from a sediment sample from a mangrove forest.</title>
        <authorList>
            <person name="Gupta V."/>
            <person name="Singh P.K."/>
            <person name="Korpole S."/>
            <person name="Tanuku N.R.S."/>
            <person name="Pinnaka A.K."/>
        </authorList>
    </citation>
    <scope>NUCLEOTIDE SEQUENCE [LARGE SCALE GENOMIC DNA]</scope>
    <source>
        <strain evidence="2 3">KCTC 33872</strain>
    </source>
</reference>
<keyword evidence="3" id="KW-1185">Reference proteome</keyword>
<dbReference type="EMBL" id="WMIB01000003">
    <property type="protein sequence ID" value="MTH52961.1"/>
    <property type="molecule type" value="Genomic_DNA"/>
</dbReference>
<keyword evidence="1" id="KW-0812">Transmembrane</keyword>
<evidence type="ECO:0000313" key="2">
    <source>
        <dbReference type="EMBL" id="MTH52961.1"/>
    </source>
</evidence>
<comment type="caution">
    <text evidence="2">The sequence shown here is derived from an EMBL/GenBank/DDBJ whole genome shotgun (WGS) entry which is preliminary data.</text>
</comment>
<organism evidence="2 3">
    <name type="scientific">Metabacillus mangrovi</name>
    <dbReference type="NCBI Taxonomy" id="1491830"/>
    <lineage>
        <taxon>Bacteria</taxon>
        <taxon>Bacillati</taxon>
        <taxon>Bacillota</taxon>
        <taxon>Bacilli</taxon>
        <taxon>Bacillales</taxon>
        <taxon>Bacillaceae</taxon>
        <taxon>Metabacillus</taxon>
    </lineage>
</organism>
<accession>A0A7X2S494</accession>
<evidence type="ECO:0000313" key="3">
    <source>
        <dbReference type="Proteomes" id="UP000434639"/>
    </source>
</evidence>
<feature type="transmembrane region" description="Helical" evidence="1">
    <location>
        <begin position="12"/>
        <end position="32"/>
    </location>
</feature>
<sequence>MFNNERGQSLLTVMVISLIFTVLGAAIITSALGGSKRTEIRIGDIELTAEVERKLNEAIAEFTKTVTDPIAFKLTNAVSPADISLINSKLINARETLIAKAKTGTGEPLQIRDLSTSAADGFKIDTTNYLSRVYEFSYTLQDGSRKKTVKKKVFLSPTPSFFNYAAGTGPEGEMLLNGASEFKGNIYTKKLITENKAQYYDASSNGKAKSASTLYPRVNGKALIRSDVNGIANFSDRPALLSRFDQKSAVTFQKENDLYIPVNFENTLLQVIKEVGGTAASKITENDITNSAKLDQVIKQIVTSGSTKCEGQLLNLLNPVIGIPILTDKCPQTIKTINSFAKPADIFSVTNSLSKHVVASNFSSIQNNLVFLPHKLTIQTDFSLADKKWMIVHGDLEILANSNQPIKLQGNIFVTGNLTIKGNETNASGGAETVEDDTIQVDSTIYALGGTTISNTNLSGFDDSQLVVMTKKDLNVSRINEFTEYSKAERNPLDAFLYTDAKAELFGVGSIYKINGGIFAEDQLTIHAIRQNSVRQSNKVLQIETPSFQGQDNQHSRFSVTHDPTVLIDQLDALPRVDQYQIIMGETIITR</sequence>
<dbReference type="OrthoDB" id="2349072at2"/>
<keyword evidence="1" id="KW-1133">Transmembrane helix</keyword>
<dbReference type="AlphaFoldDB" id="A0A7X2S494"/>
<keyword evidence="1" id="KW-0472">Membrane</keyword>
<dbReference type="Proteomes" id="UP000434639">
    <property type="component" value="Unassembled WGS sequence"/>
</dbReference>
<name>A0A7X2S494_9BACI</name>
<protein>
    <submittedName>
        <fullName evidence="2">Uncharacterized protein</fullName>
    </submittedName>
</protein>